<feature type="transmembrane region" description="Helical" evidence="9">
    <location>
        <begin position="365"/>
        <end position="383"/>
    </location>
</feature>
<dbReference type="EMBL" id="JNVD01000022">
    <property type="protein sequence ID" value="KOC20361.1"/>
    <property type="molecule type" value="Genomic_DNA"/>
</dbReference>
<evidence type="ECO:0000256" key="6">
    <source>
        <dbReference type="ARBA" id="ARBA00022777"/>
    </source>
</evidence>
<dbReference type="PANTHER" id="PTHR42878:SF7">
    <property type="entry name" value="SENSOR HISTIDINE KINASE GLRK"/>
    <property type="match status" value="1"/>
</dbReference>
<dbReference type="PRINTS" id="PR00344">
    <property type="entry name" value="BCTRLSENSOR"/>
</dbReference>
<evidence type="ECO:0000256" key="2">
    <source>
        <dbReference type="ARBA" id="ARBA00012438"/>
    </source>
</evidence>
<dbReference type="PIRSF" id="PIRSF037347">
    <property type="entry name" value="STHK_CHASE2_PAS_prd"/>
    <property type="match status" value="1"/>
</dbReference>
<keyword evidence="9" id="KW-1133">Transmembrane helix</keyword>
<dbReference type="SMART" id="SM00387">
    <property type="entry name" value="HATPase_c"/>
    <property type="match status" value="1"/>
</dbReference>
<evidence type="ECO:0000256" key="4">
    <source>
        <dbReference type="ARBA" id="ARBA00022679"/>
    </source>
</evidence>
<evidence type="ECO:0000256" key="7">
    <source>
        <dbReference type="ARBA" id="ARBA00022840"/>
    </source>
</evidence>
<keyword evidence="3" id="KW-0597">Phosphoprotein</keyword>
<dbReference type="SMART" id="SM00388">
    <property type="entry name" value="HisKA"/>
    <property type="match status" value="1"/>
</dbReference>
<dbReference type="GO" id="GO:0007234">
    <property type="term" value="P:osmosensory signaling via phosphorelay pathway"/>
    <property type="evidence" value="ECO:0007669"/>
    <property type="project" value="TreeGrafter"/>
</dbReference>
<gene>
    <name evidence="11" type="ORF">GL58_12765</name>
</gene>
<dbReference type="CDD" id="cd00075">
    <property type="entry name" value="HATPase"/>
    <property type="match status" value="1"/>
</dbReference>
<keyword evidence="9" id="KW-0812">Transmembrane</keyword>
<evidence type="ECO:0000313" key="12">
    <source>
        <dbReference type="Proteomes" id="UP000037442"/>
    </source>
</evidence>
<dbReference type="GO" id="GO:0005524">
    <property type="term" value="F:ATP binding"/>
    <property type="evidence" value="ECO:0007669"/>
    <property type="project" value="UniProtKB-KW"/>
</dbReference>
<evidence type="ECO:0000256" key="5">
    <source>
        <dbReference type="ARBA" id="ARBA00022741"/>
    </source>
</evidence>
<feature type="transmembrane region" description="Helical" evidence="9">
    <location>
        <begin position="320"/>
        <end position="353"/>
    </location>
</feature>
<dbReference type="InterPro" id="IPR003594">
    <property type="entry name" value="HATPase_dom"/>
</dbReference>
<evidence type="ECO:0000256" key="8">
    <source>
        <dbReference type="ARBA" id="ARBA00023012"/>
    </source>
</evidence>
<dbReference type="EC" id="2.7.13.3" evidence="2"/>
<reference evidence="12" key="1">
    <citation type="submission" date="2014-06" db="EMBL/GenBank/DDBJ databases">
        <title>Draft genome sequence of C. testosteroni WDL7.</title>
        <authorList>
            <person name="Wu Y."/>
            <person name="Seshan H."/>
            <person name="Arumugam K."/>
        </authorList>
    </citation>
    <scope>NUCLEOTIDE SEQUENCE [LARGE SCALE GENOMIC DNA]</scope>
    <source>
        <strain evidence="12">WDL7</strain>
    </source>
</reference>
<keyword evidence="5" id="KW-0547">Nucleotide-binding</keyword>
<dbReference type="InterPro" id="IPR004358">
    <property type="entry name" value="Sig_transdc_His_kin-like_C"/>
</dbReference>
<dbReference type="GO" id="GO:0000155">
    <property type="term" value="F:phosphorelay sensor kinase activity"/>
    <property type="evidence" value="ECO:0007669"/>
    <property type="project" value="InterPro"/>
</dbReference>
<evidence type="ECO:0000256" key="9">
    <source>
        <dbReference type="SAM" id="Phobius"/>
    </source>
</evidence>
<evidence type="ECO:0000259" key="10">
    <source>
        <dbReference type="PROSITE" id="PS50109"/>
    </source>
</evidence>
<comment type="catalytic activity">
    <reaction evidence="1">
        <text>ATP + protein L-histidine = ADP + protein N-phospho-L-histidine.</text>
        <dbReference type="EC" id="2.7.13.3"/>
    </reaction>
</comment>
<dbReference type="PROSITE" id="PS50109">
    <property type="entry name" value="HIS_KIN"/>
    <property type="match status" value="1"/>
</dbReference>
<organism evidence="11 12">
    <name type="scientific">Comamonas testosteroni</name>
    <name type="common">Pseudomonas testosteroni</name>
    <dbReference type="NCBI Taxonomy" id="285"/>
    <lineage>
        <taxon>Bacteria</taxon>
        <taxon>Pseudomonadati</taxon>
        <taxon>Pseudomonadota</taxon>
        <taxon>Betaproteobacteria</taxon>
        <taxon>Burkholderiales</taxon>
        <taxon>Comamonadaceae</taxon>
        <taxon>Comamonas</taxon>
    </lineage>
</organism>
<dbReference type="InterPro" id="IPR017181">
    <property type="entry name" value="Sig_transdc_His_kin_CHASE2"/>
</dbReference>
<keyword evidence="6 11" id="KW-0418">Kinase</keyword>
<dbReference type="InterPro" id="IPR007890">
    <property type="entry name" value="CHASE2"/>
</dbReference>
<dbReference type="RefSeq" id="WP_053283686.1">
    <property type="nucleotide sequence ID" value="NZ_JNVD01000022.1"/>
</dbReference>
<dbReference type="InterPro" id="IPR036890">
    <property type="entry name" value="HATPase_C_sf"/>
</dbReference>
<keyword evidence="9" id="KW-0472">Membrane</keyword>
<proteinExistence type="predicted"/>
<dbReference type="Pfam" id="PF02518">
    <property type="entry name" value="HATPase_c"/>
    <property type="match status" value="1"/>
</dbReference>
<dbReference type="Pfam" id="PF05226">
    <property type="entry name" value="CHASE2"/>
    <property type="match status" value="1"/>
</dbReference>
<feature type="domain" description="Histidine kinase" evidence="10">
    <location>
        <begin position="566"/>
        <end position="784"/>
    </location>
</feature>
<dbReference type="InterPro" id="IPR005467">
    <property type="entry name" value="His_kinase_dom"/>
</dbReference>
<dbReference type="Proteomes" id="UP000037442">
    <property type="component" value="Unassembled WGS sequence"/>
</dbReference>
<sequence length="784" mass="85305">MVEAPNLRKSRLQNLRLSWLLLSTFLLGMTWWLSSPGQLARLNGIIQDTSAWLHQRPASPDVVIVAIDDDSIDSIGRWPWRRALHAAVLERITQGQPRAIGMDVVFSEEDWDYPGDDLLLQRALQKSGNVVLPVTRSAQSTATAPLQSLASEAAALGHTQMPVDADGVVRRFYAQEGKAGQLWWHMALSLHCVGQTTRACQPSAPPAADSVAANSWQKLQPQFIAFAQASRDRQNSLGSPFTTYSYIDILRGNIPAVAFRGKYVLIGATAAGIGEKFTAPIGFDARLISNVEMLGHVLNGILQDTHLEPASATLNRSLNVLPVLLGLLALAWLGPSGGLISSILLALLSLSIAGLAPRWGHVQTAPAAALLGLSLAYPLWSWLRLRAATRFLALELRDLQGQGLPAPSLKSDALDQRIDAVEQASRQLRALHHFVSESLRQLPSATFVCDREGLLLLANTAAHRYIESLEHKLQQGDDLVALLRGLNSASSDGGRAAASSTPLLTHSALQQATLPRQSEGRDTQGRHLMLLSQSFEAPPTSGWLITLVDISDLRSAQAQRDQAMQFISHDIRAPIGSIITLLEMQRTGKRIESQDALFERIEGYAQSSLQLADDFVHLARALQQQYRSEVLDLGLLADQAVSDCWTLAQQQNMQLVFELPDAEACVHGDPGLLHRAVINLLTNAVKYGKPQDTDAGADALVEIRIVEQGSQWGIAVRDHGSGMDEESLARLSQPFERLQQHQRMDGVGLGLAFTRTVAQRHGGSLQISSQLGQGSSFTLLIPKA</sequence>
<evidence type="ECO:0000256" key="1">
    <source>
        <dbReference type="ARBA" id="ARBA00000085"/>
    </source>
</evidence>
<evidence type="ECO:0000256" key="3">
    <source>
        <dbReference type="ARBA" id="ARBA00022553"/>
    </source>
</evidence>
<dbReference type="PATRIC" id="fig|285.49.peg.2636"/>
<comment type="caution">
    <text evidence="11">The sequence shown here is derived from an EMBL/GenBank/DDBJ whole genome shotgun (WGS) entry which is preliminary data.</text>
</comment>
<evidence type="ECO:0000313" key="11">
    <source>
        <dbReference type="EMBL" id="KOC20361.1"/>
    </source>
</evidence>
<keyword evidence="8" id="KW-0902">Two-component regulatory system</keyword>
<dbReference type="CDD" id="cd00082">
    <property type="entry name" value="HisKA"/>
    <property type="match status" value="1"/>
</dbReference>
<keyword evidence="7" id="KW-0067">ATP-binding</keyword>
<dbReference type="Gene3D" id="1.10.287.130">
    <property type="match status" value="1"/>
</dbReference>
<dbReference type="PANTHER" id="PTHR42878">
    <property type="entry name" value="TWO-COMPONENT HISTIDINE KINASE"/>
    <property type="match status" value="1"/>
</dbReference>
<keyword evidence="4" id="KW-0808">Transferase</keyword>
<dbReference type="InterPro" id="IPR036097">
    <property type="entry name" value="HisK_dim/P_sf"/>
</dbReference>
<name>A0A0L7MET1_COMTE</name>
<dbReference type="Gene3D" id="3.30.565.10">
    <property type="entry name" value="Histidine kinase-like ATPase, C-terminal domain"/>
    <property type="match status" value="1"/>
</dbReference>
<dbReference type="SMART" id="SM01080">
    <property type="entry name" value="CHASE2"/>
    <property type="match status" value="1"/>
</dbReference>
<dbReference type="SUPFAM" id="SSF47384">
    <property type="entry name" value="Homodimeric domain of signal transducing histidine kinase"/>
    <property type="match status" value="1"/>
</dbReference>
<dbReference type="GO" id="GO:0000156">
    <property type="term" value="F:phosphorelay response regulator activity"/>
    <property type="evidence" value="ECO:0007669"/>
    <property type="project" value="TreeGrafter"/>
</dbReference>
<accession>A0A0L7MET1</accession>
<dbReference type="GO" id="GO:0030295">
    <property type="term" value="F:protein kinase activator activity"/>
    <property type="evidence" value="ECO:0007669"/>
    <property type="project" value="TreeGrafter"/>
</dbReference>
<dbReference type="InterPro" id="IPR050351">
    <property type="entry name" value="BphY/WalK/GraS-like"/>
</dbReference>
<dbReference type="InterPro" id="IPR003661">
    <property type="entry name" value="HisK_dim/P_dom"/>
</dbReference>
<dbReference type="SUPFAM" id="SSF55874">
    <property type="entry name" value="ATPase domain of HSP90 chaperone/DNA topoisomerase II/histidine kinase"/>
    <property type="match status" value="1"/>
</dbReference>
<dbReference type="AlphaFoldDB" id="A0A0L7MET1"/>
<protein>
    <recommendedName>
        <fullName evidence="2">histidine kinase</fullName>
        <ecNumber evidence="2">2.7.13.3</ecNumber>
    </recommendedName>
</protein>